<sequence>MKCFRYWCHPLLMRMLVVLMLGSLLLVSIITLPNRCEAPNLILLATSASSEMPVPQTTSPTINSTHRSNAKANKSNTIPTKKAIDTTTKACVSKSQHLMYRKPSTLFDLPSDLSQALKSYEQMHARCSHNKTWRETFYHPQVDDLCRYLVYVEGTAGLGNRLLALASAFVYALLTDRVLLMDHRGHIPQLICEPFGSSSWRLPEDFPMWDLEYGSPSLGDALSAGFNSSRLLVTLRHEQSDGDRQFYCSSVLQKLDQVPWIGWNSNQYFIPRFFTLPLFWPRMLRLFPDVSLTTTHLSRYLFLPDNKVWERILRIHWSYIACSGKKVSIQVRLHARQDTAEFYPPAFSQIMRCLIGHRVLPNVTQSEQHANAKMKPLSLKRPLSRSKADMSACRMTTAVLLASLQLKYYEELKGLYMNKPTKDDTFVRVHMATHDGSEKYSYDQSLNAFTEIWLLSLGDEIATSSWSTFGYVAQSLGALRPYLMNIRGGFDNEGMPPCYVGQSFDPCNHYPFMGECEGEILSSEHTQWIETHIKPCQDEGRGIQLVQP</sequence>
<evidence type="ECO:0000313" key="1">
    <source>
        <dbReference type="EMBL" id="KAJ7540704.1"/>
    </source>
</evidence>
<name>A0ACC2CFB0_DIPCM</name>
<protein>
    <submittedName>
        <fullName evidence="1">Uncharacterized protein</fullName>
    </submittedName>
</protein>
<proteinExistence type="predicted"/>
<organism evidence="1 2">
    <name type="scientific">Diphasiastrum complanatum</name>
    <name type="common">Issler's clubmoss</name>
    <name type="synonym">Lycopodium complanatum</name>
    <dbReference type="NCBI Taxonomy" id="34168"/>
    <lineage>
        <taxon>Eukaryota</taxon>
        <taxon>Viridiplantae</taxon>
        <taxon>Streptophyta</taxon>
        <taxon>Embryophyta</taxon>
        <taxon>Tracheophyta</taxon>
        <taxon>Lycopodiopsida</taxon>
        <taxon>Lycopodiales</taxon>
        <taxon>Lycopodiaceae</taxon>
        <taxon>Lycopodioideae</taxon>
        <taxon>Diphasiastrum</taxon>
    </lineage>
</organism>
<comment type="caution">
    <text evidence="1">The sequence shown here is derived from an EMBL/GenBank/DDBJ whole genome shotgun (WGS) entry which is preliminary data.</text>
</comment>
<evidence type="ECO:0000313" key="2">
    <source>
        <dbReference type="Proteomes" id="UP001162992"/>
    </source>
</evidence>
<gene>
    <name evidence="1" type="ORF">O6H91_10G027200</name>
</gene>
<dbReference type="Proteomes" id="UP001162992">
    <property type="component" value="Chromosome 10"/>
</dbReference>
<keyword evidence="2" id="KW-1185">Reference proteome</keyword>
<reference evidence="2" key="1">
    <citation type="journal article" date="2024" name="Proc. Natl. Acad. Sci. U.S.A.">
        <title>Extraordinary preservation of gene collinearity over three hundred million years revealed in homosporous lycophytes.</title>
        <authorList>
            <person name="Li C."/>
            <person name="Wickell D."/>
            <person name="Kuo L.Y."/>
            <person name="Chen X."/>
            <person name="Nie B."/>
            <person name="Liao X."/>
            <person name="Peng D."/>
            <person name="Ji J."/>
            <person name="Jenkins J."/>
            <person name="Williams M."/>
            <person name="Shu S."/>
            <person name="Plott C."/>
            <person name="Barry K."/>
            <person name="Rajasekar S."/>
            <person name="Grimwood J."/>
            <person name="Han X."/>
            <person name="Sun S."/>
            <person name="Hou Z."/>
            <person name="He W."/>
            <person name="Dai G."/>
            <person name="Sun C."/>
            <person name="Schmutz J."/>
            <person name="Leebens-Mack J.H."/>
            <person name="Li F.W."/>
            <person name="Wang L."/>
        </authorList>
    </citation>
    <scope>NUCLEOTIDE SEQUENCE [LARGE SCALE GENOMIC DNA]</scope>
    <source>
        <strain evidence="2">cv. PW_Plant_1</strain>
    </source>
</reference>
<dbReference type="EMBL" id="CM055101">
    <property type="protein sequence ID" value="KAJ7540704.1"/>
    <property type="molecule type" value="Genomic_DNA"/>
</dbReference>
<accession>A0ACC2CFB0</accession>